<gene>
    <name evidence="1" type="ORF">PLEOSDRAFT_165583</name>
</gene>
<dbReference type="HOGENOM" id="CLU_826716_0_0_1"/>
<organism evidence="1 2">
    <name type="scientific">Pleurotus ostreatus (strain PC15)</name>
    <name type="common">Oyster mushroom</name>
    <dbReference type="NCBI Taxonomy" id="1137138"/>
    <lineage>
        <taxon>Eukaryota</taxon>
        <taxon>Fungi</taxon>
        <taxon>Dikarya</taxon>
        <taxon>Basidiomycota</taxon>
        <taxon>Agaricomycotina</taxon>
        <taxon>Agaricomycetes</taxon>
        <taxon>Agaricomycetidae</taxon>
        <taxon>Agaricales</taxon>
        <taxon>Pleurotineae</taxon>
        <taxon>Pleurotaceae</taxon>
        <taxon>Pleurotus</taxon>
    </lineage>
</organism>
<proteinExistence type="predicted"/>
<dbReference type="VEuPathDB" id="FungiDB:PLEOSDRAFT_165583"/>
<dbReference type="EMBL" id="KL198005">
    <property type="protein sequence ID" value="KDQ32402.1"/>
    <property type="molecule type" value="Genomic_DNA"/>
</dbReference>
<reference evidence="2" key="1">
    <citation type="journal article" date="2014" name="Proc. Natl. Acad. Sci. U.S.A.">
        <title>Extensive sampling of basidiomycete genomes demonstrates inadequacy of the white-rot/brown-rot paradigm for wood decay fungi.</title>
        <authorList>
            <person name="Riley R."/>
            <person name="Salamov A.A."/>
            <person name="Brown D.W."/>
            <person name="Nagy L.G."/>
            <person name="Floudas D."/>
            <person name="Held B.W."/>
            <person name="Levasseur A."/>
            <person name="Lombard V."/>
            <person name="Morin E."/>
            <person name="Otillar R."/>
            <person name="Lindquist E.A."/>
            <person name="Sun H."/>
            <person name="LaButti K.M."/>
            <person name="Schmutz J."/>
            <person name="Jabbour D."/>
            <person name="Luo H."/>
            <person name="Baker S.E."/>
            <person name="Pisabarro A.G."/>
            <person name="Walton J.D."/>
            <person name="Blanchette R.A."/>
            <person name="Henrissat B."/>
            <person name="Martin F."/>
            <person name="Cullen D."/>
            <person name="Hibbett D.S."/>
            <person name="Grigoriev I.V."/>
        </authorList>
    </citation>
    <scope>NUCLEOTIDE SEQUENCE [LARGE SCALE GENOMIC DNA]</scope>
    <source>
        <strain evidence="2">PC15</strain>
    </source>
</reference>
<dbReference type="AlphaFoldDB" id="A0A067P7L1"/>
<evidence type="ECO:0000313" key="1">
    <source>
        <dbReference type="EMBL" id="KDQ32402.1"/>
    </source>
</evidence>
<evidence type="ECO:0000313" key="2">
    <source>
        <dbReference type="Proteomes" id="UP000027073"/>
    </source>
</evidence>
<name>A0A067P7L1_PLEO1</name>
<accession>A0A067P7L1</accession>
<sequence length="336" mass="36455">MLAGPGGGHTNGSGLNVMATGPIELAKSMSHLANNVGPLPKVPLDVIAMCNALENRWSGSLGLWEPYGSAATYGRTWEVGSRIYIGPCDKTVGFGALGWGMKRLHLIPESGFFSPLNSARDGRSQIVRVCQWQPWRSDVVDASLPVVPKDPFSRWFGTFLAFIGSLKVCRDETVIPDPQLRGRQADIRSPLVVFDHNASRYTIRRNVVVLPLNGATSATHTRRRMVDFLCLIALVGPSKVGLQVSQEQDLAAEHTPPVLEHAAEQADDWMATRGRDEMLLPRGSLRMSDTESQSTARLSRAIQVLDESATDWIAESGVEREEFAAIGSGAKADGPA</sequence>
<protein>
    <submittedName>
        <fullName evidence="1">Uncharacterized protein</fullName>
    </submittedName>
</protein>
<dbReference type="InParanoid" id="A0A067P7L1"/>
<dbReference type="Proteomes" id="UP000027073">
    <property type="component" value="Unassembled WGS sequence"/>
</dbReference>